<dbReference type="CDD" id="cd06238">
    <property type="entry name" value="M14-like"/>
    <property type="match status" value="1"/>
</dbReference>
<dbReference type="GO" id="GO:0008270">
    <property type="term" value="F:zinc ion binding"/>
    <property type="evidence" value="ECO:0007669"/>
    <property type="project" value="InterPro"/>
</dbReference>
<dbReference type="SUPFAM" id="SSF52317">
    <property type="entry name" value="Class I glutamine amidotransferase-like"/>
    <property type="match status" value="1"/>
</dbReference>
<evidence type="ECO:0000313" key="3">
    <source>
        <dbReference type="EMBL" id="ACY17689.1"/>
    </source>
</evidence>
<evidence type="ECO:0000259" key="2">
    <source>
        <dbReference type="Pfam" id="PF00246"/>
    </source>
</evidence>
<feature type="domain" description="Peptidase M14" evidence="2">
    <location>
        <begin position="172"/>
        <end position="334"/>
    </location>
</feature>
<dbReference type="EMBL" id="CP001804">
    <property type="protein sequence ID" value="ACY17689.1"/>
    <property type="molecule type" value="Genomic_DNA"/>
</dbReference>
<dbReference type="GO" id="GO:0006508">
    <property type="term" value="P:proteolysis"/>
    <property type="evidence" value="ECO:0007669"/>
    <property type="project" value="InterPro"/>
</dbReference>
<sequence length="1057" mass="114083">MRYTEAAGPACQALYNKPGRGIQAWRSARLARPQRSQKPSPGPRLRVWAVDLRRAAYKMRAMWYPPARGAGPTGGAALASLVALAALSALAASCSQPQSPPARTPERAAAVTIDADAFPPVPRPAGDAYDLPFFPGARYDQALTAPRDCLGHVVGDRLARPEAIVDCFRTWAEQSERVRIEPYARSYEGRELVRVIITSPANHERMDEILAGLDKLADPRGVPAGELQAAVENGPAVGWFGYSIHGDEVSGADASVGFGYHLIAAQDDELRALLEQVVVVIDPVMNPDGRARIVSLVEQSRSLVENLDYASMHRGRWPWGRGNHYLFDMNRDWLVGVAPETRGRWQGLLRYHPQLVVDAHEMGPHETYLFYPYADPVNPFIAPSLLTWQSVFASDQSRTFDRYGWGYYTREWADGWFPGYTDAWASLSGAVGMLYEQATRRGQSLMLPSGRRVSYRESVHAQAVSSMANLRTLAANRAAILADYLADKQRQVTPAAAPRSFALRLGAHPDRERALIATLLRQGVEVYRADAEFSARALETSMGERVRQARMPAGTLLIPETQPRGALVRAALAFDVRMPKSFLAKERAELERKGESKIYDVTAWNLGHSYDLDAAWIASPAVARTQVRELADIAAAPAAEAAAANDGAAYAWVIDGREDASVRFAALALERGLIVHLAERAFELEQRSFPRGSLVVRVGENQPDVAQAVAEVAAAAGVAPMALGTGRSSGEGPDLGGRHFTLLHRPRVAVLGNSPVSPSDFGHVWHHIDRELHLPMSLLDAQALRFSDLRRYNVLVIPPAWGSVAGLLGHAKGPLGAWLRAGGTLIALGNSAAAVASEDLGLSQARLRRDVLDQLPLYQAAVQRVLDAREIELDESAIWDGQPAPPAAPAANNAAGEGGQGGGGGPSGETPKGPGGGGPGSPELARDADAWMRRFAPQGAFLRALVDTDEWLTAGVRGAEMPVLVEGAHVLLAREGVRVPVRLAPAPRLRLSGLLWPEARERLALSAYATVERVGAGQVILFATPPSFRGATPGTARLLANAVTYGPSLGAWQPLRW</sequence>
<dbReference type="STRING" id="502025.Hoch_5203"/>
<reference evidence="3 4" key="1">
    <citation type="journal article" date="2010" name="Stand. Genomic Sci.">
        <title>Complete genome sequence of Haliangium ochraceum type strain (SMP-2).</title>
        <authorList>
            <consortium name="US DOE Joint Genome Institute (JGI-PGF)"/>
            <person name="Ivanova N."/>
            <person name="Daum C."/>
            <person name="Lang E."/>
            <person name="Abt B."/>
            <person name="Kopitz M."/>
            <person name="Saunders E."/>
            <person name="Lapidus A."/>
            <person name="Lucas S."/>
            <person name="Glavina Del Rio T."/>
            <person name="Nolan M."/>
            <person name="Tice H."/>
            <person name="Copeland A."/>
            <person name="Cheng J.F."/>
            <person name="Chen F."/>
            <person name="Bruce D."/>
            <person name="Goodwin L."/>
            <person name="Pitluck S."/>
            <person name="Mavromatis K."/>
            <person name="Pati A."/>
            <person name="Mikhailova N."/>
            <person name="Chen A."/>
            <person name="Palaniappan K."/>
            <person name="Land M."/>
            <person name="Hauser L."/>
            <person name="Chang Y.J."/>
            <person name="Jeffries C.D."/>
            <person name="Detter J.C."/>
            <person name="Brettin T."/>
            <person name="Rohde M."/>
            <person name="Goker M."/>
            <person name="Bristow J."/>
            <person name="Markowitz V."/>
            <person name="Eisen J.A."/>
            <person name="Hugenholtz P."/>
            <person name="Kyrpides N.C."/>
            <person name="Klenk H.P."/>
        </authorList>
    </citation>
    <scope>NUCLEOTIDE SEQUENCE [LARGE SCALE GENOMIC DNA]</scope>
    <source>
        <strain evidence="4">DSM 14365 / CIP 107738 / JCM 11303 / AJ 13395 / SMP-2</strain>
    </source>
</reference>
<dbReference type="KEGG" id="hoh:Hoch_5203"/>
<organism evidence="3 4">
    <name type="scientific">Haliangium ochraceum (strain DSM 14365 / JCM 11303 / SMP-2)</name>
    <dbReference type="NCBI Taxonomy" id="502025"/>
    <lineage>
        <taxon>Bacteria</taxon>
        <taxon>Pseudomonadati</taxon>
        <taxon>Myxococcota</taxon>
        <taxon>Polyangia</taxon>
        <taxon>Haliangiales</taxon>
        <taxon>Kofleriaceae</taxon>
        <taxon>Haliangium</taxon>
    </lineage>
</organism>
<name>D0LWN9_HALO1</name>
<proteinExistence type="predicted"/>
<dbReference type="InterPro" id="IPR029062">
    <property type="entry name" value="Class_I_gatase-like"/>
</dbReference>
<dbReference type="AlphaFoldDB" id="D0LWN9"/>
<dbReference type="eggNOG" id="COG2866">
    <property type="taxonomic scope" value="Bacteria"/>
</dbReference>
<feature type="compositionally biased region" description="Gly residues" evidence="1">
    <location>
        <begin position="896"/>
        <end position="920"/>
    </location>
</feature>
<evidence type="ECO:0000313" key="4">
    <source>
        <dbReference type="Proteomes" id="UP000001880"/>
    </source>
</evidence>
<gene>
    <name evidence="3" type="ordered locus">Hoch_5203</name>
</gene>
<accession>D0LWN9</accession>
<dbReference type="HOGENOM" id="CLU_323582_0_0_7"/>
<dbReference type="GO" id="GO:0004181">
    <property type="term" value="F:metallocarboxypeptidase activity"/>
    <property type="evidence" value="ECO:0007669"/>
    <property type="project" value="InterPro"/>
</dbReference>
<dbReference type="Pfam" id="PF00246">
    <property type="entry name" value="Peptidase_M14"/>
    <property type="match status" value="1"/>
</dbReference>
<feature type="region of interest" description="Disordered" evidence="1">
    <location>
        <begin position="877"/>
        <end position="925"/>
    </location>
</feature>
<dbReference type="SUPFAM" id="SSF53187">
    <property type="entry name" value="Zn-dependent exopeptidases"/>
    <property type="match status" value="1"/>
</dbReference>
<dbReference type="Proteomes" id="UP000001880">
    <property type="component" value="Chromosome"/>
</dbReference>
<evidence type="ECO:0000256" key="1">
    <source>
        <dbReference type="SAM" id="MobiDB-lite"/>
    </source>
</evidence>
<dbReference type="InterPro" id="IPR000834">
    <property type="entry name" value="Peptidase_M14"/>
</dbReference>
<protein>
    <recommendedName>
        <fullName evidence="2">Peptidase M14 domain-containing protein</fullName>
    </recommendedName>
</protein>
<keyword evidence="4" id="KW-1185">Reference proteome</keyword>
<dbReference type="Gene3D" id="3.40.630.10">
    <property type="entry name" value="Zn peptidases"/>
    <property type="match status" value="1"/>
</dbReference>